<dbReference type="EC" id="3.4.11.-" evidence="10"/>
<evidence type="ECO:0000313" key="10">
    <source>
        <dbReference type="EMBL" id="MBM7570521.1"/>
    </source>
</evidence>
<dbReference type="GO" id="GO:0004177">
    <property type="term" value="F:aminopeptidase activity"/>
    <property type="evidence" value="ECO:0007669"/>
    <property type="project" value="UniProtKB-KW"/>
</dbReference>
<keyword evidence="7" id="KW-0479">Metal-binding</keyword>
<organism evidence="10 11">
    <name type="scientific">Aquibacillus albus</name>
    <dbReference type="NCBI Taxonomy" id="1168171"/>
    <lineage>
        <taxon>Bacteria</taxon>
        <taxon>Bacillati</taxon>
        <taxon>Bacillota</taxon>
        <taxon>Bacilli</taxon>
        <taxon>Bacillales</taxon>
        <taxon>Bacillaceae</taxon>
        <taxon>Aquibacillus</taxon>
    </lineage>
</organism>
<evidence type="ECO:0000256" key="5">
    <source>
        <dbReference type="ARBA" id="ARBA00022438"/>
    </source>
</evidence>
<keyword evidence="9" id="KW-0482">Metalloprotease</keyword>
<dbReference type="InterPro" id="IPR035097">
    <property type="entry name" value="M29_N-terminal"/>
</dbReference>
<dbReference type="PRINTS" id="PR00919">
    <property type="entry name" value="THERMOPTASE"/>
</dbReference>
<evidence type="ECO:0000256" key="2">
    <source>
        <dbReference type="ARBA" id="ARBA00001946"/>
    </source>
</evidence>
<proteinExistence type="inferred from homology"/>
<comment type="cofactor">
    <cofactor evidence="2">
        <name>Mg(2+)</name>
        <dbReference type="ChEBI" id="CHEBI:18420"/>
    </cofactor>
</comment>
<dbReference type="InterPro" id="IPR052170">
    <property type="entry name" value="M29_Exopeptidase"/>
</dbReference>
<name>A0ABS2MXB1_9BACI</name>
<accession>A0ABS2MXB1</accession>
<dbReference type="PANTHER" id="PTHR34448">
    <property type="entry name" value="AMINOPEPTIDASE"/>
    <property type="match status" value="1"/>
</dbReference>
<dbReference type="EMBL" id="JAFBDR010000004">
    <property type="protein sequence ID" value="MBM7570521.1"/>
    <property type="molecule type" value="Genomic_DNA"/>
</dbReference>
<protein>
    <submittedName>
        <fullName evidence="10">Aminopeptidase</fullName>
        <ecNumber evidence="10">3.4.11.-</ecNumber>
    </submittedName>
</protein>
<dbReference type="PANTHER" id="PTHR34448:SF3">
    <property type="entry name" value="AMINOPEPTIDASE AMPS"/>
    <property type="match status" value="1"/>
</dbReference>
<dbReference type="Proteomes" id="UP001296943">
    <property type="component" value="Unassembled WGS sequence"/>
</dbReference>
<evidence type="ECO:0000256" key="9">
    <source>
        <dbReference type="ARBA" id="ARBA00023049"/>
    </source>
</evidence>
<keyword evidence="8 10" id="KW-0378">Hydrolase</keyword>
<evidence type="ECO:0000256" key="8">
    <source>
        <dbReference type="ARBA" id="ARBA00022801"/>
    </source>
</evidence>
<dbReference type="SUPFAM" id="SSF144052">
    <property type="entry name" value="Thermophilic metalloprotease-like"/>
    <property type="match status" value="1"/>
</dbReference>
<evidence type="ECO:0000256" key="3">
    <source>
        <dbReference type="ARBA" id="ARBA00001947"/>
    </source>
</evidence>
<comment type="cofactor">
    <cofactor evidence="3">
        <name>Zn(2+)</name>
        <dbReference type="ChEBI" id="CHEBI:29105"/>
    </cofactor>
</comment>
<dbReference type="Pfam" id="PF02073">
    <property type="entry name" value="Peptidase_M29"/>
    <property type="match status" value="1"/>
</dbReference>
<keyword evidence="5 10" id="KW-0031">Aminopeptidase</keyword>
<evidence type="ECO:0000256" key="7">
    <source>
        <dbReference type="ARBA" id="ARBA00022723"/>
    </source>
</evidence>
<evidence type="ECO:0000256" key="6">
    <source>
        <dbReference type="ARBA" id="ARBA00022670"/>
    </source>
</evidence>
<gene>
    <name evidence="10" type="ORF">JOC48_000999</name>
</gene>
<dbReference type="InterPro" id="IPR000787">
    <property type="entry name" value="Peptidase_M29"/>
</dbReference>
<keyword evidence="11" id="KW-1185">Reference proteome</keyword>
<evidence type="ECO:0000313" key="11">
    <source>
        <dbReference type="Proteomes" id="UP001296943"/>
    </source>
</evidence>
<comment type="caution">
    <text evidence="10">The sequence shown here is derived from an EMBL/GenBank/DDBJ whole genome shotgun (WGS) entry which is preliminary data.</text>
</comment>
<evidence type="ECO:0000256" key="4">
    <source>
        <dbReference type="ARBA" id="ARBA00008236"/>
    </source>
</evidence>
<dbReference type="RefSeq" id="WP_204497952.1">
    <property type="nucleotide sequence ID" value="NZ_JAFBDR010000004.1"/>
</dbReference>
<evidence type="ECO:0000256" key="1">
    <source>
        <dbReference type="ARBA" id="ARBA00001941"/>
    </source>
</evidence>
<sequence length="416" mass="46412">MSVSHEQLEKYAKLAIQTGVNLQKGQGLIVNTSVEAAAFARMVVKEAYAAGAKNVHLEWNDDEIKYLKMKHASMDVLENFPKWKAQGLEEMVKDGYALLNIYGENPDLLQDIDQARISAVTKASGQALKEYRDYIMNDKICWSIVGYPAEAWAKKVFPNLSAEVAKEKLWEHIFRIARVGQDDPVKAWEKHNDALKQAREFLNKKQYQSLVYQAEGTDLTIDLPDNHIWHGGAATSTSGVKFNPNIPTEEVFTMPHKYGVHGTVTSTKPLSYGGNLIENFTLTFKDGKVVEFTAEKGEEALKNMLETDEDGAKRLGEVALVPHDSPISKSNIIFYNTLFDENASCHLALGKAYPTNIEHGPSMSKEEMDQHGVNDSLIHEDFMIGSAQLSIDGITKDGKKEAIFRNGNWAITFASL</sequence>
<keyword evidence="6" id="KW-0645">Protease</keyword>
<dbReference type="Gene3D" id="3.40.1830.10">
    <property type="entry name" value="Thermophilic metalloprotease (M29)"/>
    <property type="match status" value="1"/>
</dbReference>
<comment type="similarity">
    <text evidence="4">Belongs to the peptidase M29 family.</text>
</comment>
<reference evidence="10 11" key="1">
    <citation type="submission" date="2021-01" db="EMBL/GenBank/DDBJ databases">
        <title>Genomic Encyclopedia of Type Strains, Phase IV (KMG-IV): sequencing the most valuable type-strain genomes for metagenomic binning, comparative biology and taxonomic classification.</title>
        <authorList>
            <person name="Goeker M."/>
        </authorList>
    </citation>
    <scope>NUCLEOTIDE SEQUENCE [LARGE SCALE GENOMIC DNA]</scope>
    <source>
        <strain evidence="10 11">DSM 23711</strain>
    </source>
</reference>
<comment type="cofactor">
    <cofactor evidence="1">
        <name>Co(2+)</name>
        <dbReference type="ChEBI" id="CHEBI:48828"/>
    </cofactor>
</comment>